<sequence>MAFVKSIREGGDIDDISEKNGVPARNLFRWVGEDTKWHEEGNEGPLHLQQTVKGAPVGRKDIVRKASHIFKDGYSSTSSYRVSKSVSKVRNYVTKMEVATFFGSLAKVIVEENMDATRVFNVDETAFESSRKTTRVRAVAMEALSYLLYLFYLVNQWKMKFLNNVVYLELQLQLQQGVYDSDSIC</sequence>
<dbReference type="AlphaFoldDB" id="W2JWW3"/>
<gene>
    <name evidence="1" type="ORF">L916_00609</name>
</gene>
<name>W2JWW3_PHYNI</name>
<accession>W2JWW3</accession>
<proteinExistence type="predicted"/>
<dbReference type="VEuPathDB" id="FungiDB:PPTG_00547"/>
<dbReference type="Proteomes" id="UP000053864">
    <property type="component" value="Unassembled WGS sequence"/>
</dbReference>
<dbReference type="EMBL" id="KI670482">
    <property type="protein sequence ID" value="ETL50103.1"/>
    <property type="molecule type" value="Genomic_DNA"/>
</dbReference>
<evidence type="ECO:0000313" key="1">
    <source>
        <dbReference type="EMBL" id="ETL50103.1"/>
    </source>
</evidence>
<protein>
    <submittedName>
        <fullName evidence="1">Uncharacterized protein</fullName>
    </submittedName>
</protein>
<reference evidence="1 2" key="1">
    <citation type="submission" date="2013-11" db="EMBL/GenBank/DDBJ databases">
        <title>The Genome Sequence of Phytophthora parasitica CJ05E6.</title>
        <authorList>
            <consortium name="The Broad Institute Genomics Platform"/>
            <person name="Russ C."/>
            <person name="Tyler B."/>
            <person name="Panabieres F."/>
            <person name="Shan W."/>
            <person name="Tripathy S."/>
            <person name="Grunwald N."/>
            <person name="Machado M."/>
            <person name="Johnson C.S."/>
            <person name="Arredondo F."/>
            <person name="Hong C."/>
            <person name="Coffey M."/>
            <person name="Young S.K."/>
            <person name="Zeng Q."/>
            <person name="Gargeya S."/>
            <person name="Fitzgerald M."/>
            <person name="Abouelleil A."/>
            <person name="Alvarado L."/>
            <person name="Chapman S.B."/>
            <person name="Gainer-Dewar J."/>
            <person name="Goldberg J."/>
            <person name="Griggs A."/>
            <person name="Gujja S."/>
            <person name="Hansen M."/>
            <person name="Howarth C."/>
            <person name="Imamovic A."/>
            <person name="Ireland A."/>
            <person name="Larimer J."/>
            <person name="McCowan C."/>
            <person name="Murphy C."/>
            <person name="Pearson M."/>
            <person name="Poon T.W."/>
            <person name="Priest M."/>
            <person name="Roberts A."/>
            <person name="Saif S."/>
            <person name="Shea T."/>
            <person name="Sykes S."/>
            <person name="Wortman J."/>
            <person name="Nusbaum C."/>
            <person name="Birren B."/>
        </authorList>
    </citation>
    <scope>NUCLEOTIDE SEQUENCE [LARGE SCALE GENOMIC DNA]</scope>
    <source>
        <strain evidence="1 2">CJ05E6</strain>
    </source>
</reference>
<evidence type="ECO:0000313" key="2">
    <source>
        <dbReference type="Proteomes" id="UP000053864"/>
    </source>
</evidence>
<organism evidence="1 2">
    <name type="scientific">Phytophthora nicotianae</name>
    <name type="common">Potato buckeye rot agent</name>
    <name type="synonym">Phytophthora parasitica</name>
    <dbReference type="NCBI Taxonomy" id="4792"/>
    <lineage>
        <taxon>Eukaryota</taxon>
        <taxon>Sar</taxon>
        <taxon>Stramenopiles</taxon>
        <taxon>Oomycota</taxon>
        <taxon>Peronosporomycetes</taxon>
        <taxon>Peronosporales</taxon>
        <taxon>Peronosporaceae</taxon>
        <taxon>Phytophthora</taxon>
    </lineage>
</organism>